<comment type="domain">
    <text evidence="3">The N-terminal region is required for binding to PP1, the central region is required for binding to glycogen and the C-terminal region is required for binding to glycogen phosphorylase glycogen synthase and phosphorylase kinase.</text>
</comment>
<dbReference type="AlphaFoldDB" id="F1QTC2"/>
<dbReference type="PIRSF" id="PIRSF038207">
    <property type="entry name" value="PP1_GT_animal"/>
    <property type="match status" value="1"/>
</dbReference>
<gene>
    <name evidence="5 7 8 9" type="primary">ppp1r3ca</name>
    <name evidence="7 8" type="synonym">cb444</name>
    <name evidence="8" type="synonym">fc19f02</name>
    <name evidence="7 8" type="synonym">sb:cb444</name>
    <name evidence="7 8" type="synonym">wu:fb50a11</name>
    <name evidence="7 8" type="synonym">wu:fc17c07</name>
    <name evidence="8" type="synonym">wu:fc19f02</name>
    <name evidence="7 8" type="synonym">zgc:92069</name>
</gene>
<dbReference type="PANTHER" id="PTHR12307:SF15">
    <property type="entry name" value="PROTEIN PHOSPHATASE 1 REGULATORY SUBUNIT 3C"/>
    <property type="match status" value="1"/>
</dbReference>
<dbReference type="Gene3D" id="2.60.40.2440">
    <property type="entry name" value="Carbohydrate binding type-21 domain"/>
    <property type="match status" value="1"/>
</dbReference>
<dbReference type="SMR" id="F1QTC2"/>
<dbReference type="OMA" id="WGQIDNT"/>
<dbReference type="PROSITE" id="PS51159">
    <property type="entry name" value="CBM21"/>
    <property type="match status" value="1"/>
</dbReference>
<reference evidence="7" key="11">
    <citation type="journal article" date="2018" name="Gene">
        <title>Temporal and spatial expression of fgfbp genes in zebrafish.</title>
        <authorList>
            <person name="Li Y."/>
            <person name="Sun S."/>
            <person name="Ding Z."/>
            <person name="Yang C."/>
            <person name="Zhang G."/>
            <person name="Jiang Q."/>
            <person name="Zou Y."/>
        </authorList>
    </citation>
    <scope>NUCLEOTIDE SEQUENCE</scope>
    <source>
        <strain evidence="7">Tuebingen</strain>
    </source>
</reference>
<comment type="function">
    <text evidence="3">Acts as a glycogen-targeting subunit for PP1 and regulates its activity. Activates glycogen synthase, reduces glycogen phosphorylase activity and limits glycogen breakdown.</text>
</comment>
<reference evidence="7" key="12">
    <citation type="journal article" date="2018" name="PLoS ONE">
        <title>Characterization of zebrafish (Danio rerio) muscle ankyrin repeat proteins reveals their conserved response to endurance exercise.</title>
        <authorList>
            <person name="Boskovic S."/>
            <person name="Marin-Juez R."/>
            <person name="Jasnic J."/>
            <person name="Reischauer S."/>
            <person name="El Sammak H."/>
            <person name="Kojic A."/>
            <person name="Faulkner G."/>
            <person name="Radojkovic D."/>
            <person name="Stainier D.Y.R."/>
            <person name="Kojic S."/>
        </authorList>
    </citation>
    <scope>NUCLEOTIDE SEQUENCE</scope>
    <source>
        <strain evidence="7">Tuebingen</strain>
    </source>
</reference>
<evidence type="ECO:0000313" key="5">
    <source>
        <dbReference type="Ensembl" id="ENSDARP00000108067"/>
    </source>
</evidence>
<dbReference type="GO" id="GO:0008157">
    <property type="term" value="F:protein phosphatase 1 binding"/>
    <property type="evidence" value="ECO:0000318"/>
    <property type="project" value="GO_Central"/>
</dbReference>
<dbReference type="InterPro" id="IPR005036">
    <property type="entry name" value="CBM21_dom"/>
</dbReference>
<dbReference type="InterPro" id="IPR030683">
    <property type="entry name" value="PP1_3C"/>
</dbReference>
<evidence type="ECO:0000256" key="1">
    <source>
        <dbReference type="ARBA" id="ARBA00022600"/>
    </source>
</evidence>
<dbReference type="CDD" id="cd22815">
    <property type="entry name" value="PBD_PPP1R3C"/>
    <property type="match status" value="1"/>
</dbReference>
<evidence type="ECO:0000313" key="8">
    <source>
        <dbReference type="RefSeq" id="XP_005158565.1"/>
    </source>
</evidence>
<name>F1QTC2_DANRE</name>
<accession>F1QTC2</accession>
<reference evidence="7" key="5">
    <citation type="journal article" date="2011" name="Aquat. Toxicol.">
        <title>Natural mixtures of POPs affected body weight gain and induced transcription of genes involved in weight regulation and insulin signaling.</title>
        <authorList>
            <person name="Lyche J.L."/>
            <person name="Nourizadeh-Lillabadi R."/>
            <person name="Karlsson C."/>
            <person name="Stavik B."/>
            <person name="Berg V."/>
            <person name="Skare J.U."/>
            <person name="Alestrom P."/>
            <person name="Ropstad E."/>
        </authorList>
    </citation>
    <scope>NUCLEOTIDE SEQUENCE</scope>
    <source>
        <strain evidence="7">Tuebingen</strain>
    </source>
</reference>
<dbReference type="GO" id="GO:0005979">
    <property type="term" value="P:regulation of glycogen biosynthetic process"/>
    <property type="evidence" value="ECO:0000318"/>
    <property type="project" value="GO_Central"/>
</dbReference>
<dbReference type="HOGENOM" id="CLU_040215_2_1_1"/>
<reference evidence="7" key="3">
    <citation type="journal article" date="2009" name="Proc. Natl. Acad. Sci. U.S.A.">
        <title>A gene regulatory network directed by zebrafish No tail accounts for its roles in mesoderm formation.</title>
        <authorList>
            <person name="Morley R.H."/>
            <person name="Lachani K."/>
            <person name="Keefe D."/>
            <person name="Gilchrist M.J."/>
            <person name="Flicek P."/>
            <person name="Smith J.C."/>
            <person name="Wardle F.C."/>
        </authorList>
    </citation>
    <scope>NUCLEOTIDE SEQUENCE</scope>
    <source>
        <strain evidence="7">Tuebingen</strain>
    </source>
</reference>
<reference evidence="7" key="1">
    <citation type="journal article" date="2004" name="Comp. Funct. Genomics">
        <title>Comparative analysis of the testis and ovary transcriptomes in zebrafish by combining experimental and computational tools.</title>
        <authorList>
            <person name="Li Y."/>
            <person name="Chia J.M."/>
            <person name="Bartfai R."/>
            <person name="Christoffels A."/>
            <person name="Yue G.H."/>
            <person name="Ding K."/>
            <person name="Ho M.Y."/>
            <person name="Hill J.A."/>
            <person name="Stupka E."/>
            <person name="Orban L."/>
        </authorList>
    </citation>
    <scope>NUCLEOTIDE SEQUENCE</scope>
    <source>
        <strain evidence="7">Tuebingen</strain>
    </source>
</reference>
<evidence type="ECO:0000313" key="6">
    <source>
        <dbReference type="Proteomes" id="UP000000437"/>
    </source>
</evidence>
<dbReference type="OrthoDB" id="8942186at2759"/>
<dbReference type="EMBL" id="CR854843">
    <property type="status" value="NOT_ANNOTATED_CDS"/>
    <property type="molecule type" value="Genomic_DNA"/>
</dbReference>
<dbReference type="ZFIN" id="ZDB-GENE-040718-70">
    <property type="gene designation" value="ppp1r3ca"/>
</dbReference>
<evidence type="ECO:0000313" key="7">
    <source>
        <dbReference type="RefSeq" id="NP_001002376.2"/>
    </source>
</evidence>
<dbReference type="Ensembl" id="ENSDART00000184896.1">
    <property type="protein sequence ID" value="ENSDARP00000157148.1"/>
    <property type="gene ID" value="ENSDARG00000112962.1"/>
</dbReference>
<evidence type="ECO:0000313" key="9">
    <source>
        <dbReference type="ZFIN" id="ZDB-GENE-040718-70"/>
    </source>
</evidence>
<feature type="domain" description="CBM21" evidence="4">
    <location>
        <begin position="152"/>
        <end position="260"/>
    </location>
</feature>
<dbReference type="InterPro" id="IPR017434">
    <property type="entry name" value="Pase-1_reg-su_3B/C/D_met"/>
</dbReference>
<dbReference type="CTD" id="436649"/>
<dbReference type="AGR" id="ZFIN:ZDB-GENE-040718-70"/>
<dbReference type="eggNOG" id="KOG3986">
    <property type="taxonomic scope" value="Eukaryota"/>
</dbReference>
<reference evidence="7" key="4">
    <citation type="journal article" date="2010" name="J. Toxicol. Environ. Health Part A">
        <title>Natural mixtures of persistent organic pollutants (POP) increase weight gain, advance puberty, and induce changes in gene expression associated with steroid hormones and obesity in female zebrafish.</title>
        <authorList>
            <person name="Lyche J.L."/>
            <person name="Nourizadeh-Lillabadi R."/>
            <person name="Almaas C."/>
            <person name="Stavik B."/>
            <person name="Berg V."/>
            <person name="Skare J.U."/>
            <person name="Alestrom P."/>
            <person name="Ropstad E."/>
        </authorList>
    </citation>
    <scope>NUCLEOTIDE SEQUENCE</scope>
    <source>
        <strain evidence="7">Tuebingen</strain>
    </source>
</reference>
<dbReference type="InterPro" id="IPR050782">
    <property type="entry name" value="PP1_regulatory_subunit_3"/>
</dbReference>
<reference evidence="5" key="6">
    <citation type="submission" date="2011-07" db="UniProtKB">
        <authorList>
            <consortium name="Ensembl"/>
        </authorList>
    </citation>
    <scope>IDENTIFICATION</scope>
    <source>
        <strain evidence="5">Tuebingen</strain>
    </source>
</reference>
<dbReference type="Pfam" id="PF03370">
    <property type="entry name" value="CBM_21"/>
    <property type="match status" value="1"/>
</dbReference>
<dbReference type="PIRSF" id="PIRSF500813">
    <property type="entry name" value="PP1_PTG"/>
    <property type="match status" value="1"/>
</dbReference>
<dbReference type="Proteomes" id="UP000000437">
    <property type="component" value="Chromosome 17"/>
</dbReference>
<keyword evidence="6" id="KW-1185">Reference proteome</keyword>
<reference evidence="7" key="10">
    <citation type="journal article" date="2018" name="Dev. Cell">
        <title>Essential Role of Nr2f Nuclear Receptors in Patterning the Vertebrate Upper Jaw.</title>
        <authorList>
            <person name="Barske L."/>
            <person name="Rataud P."/>
            <person name="Behizad K."/>
            <person name="Del Rio L."/>
            <person name="Cox S.G."/>
            <person name="Crump J.G."/>
        </authorList>
    </citation>
    <scope>NUCLEOTIDE SEQUENCE</scope>
    <source>
        <strain evidence="7">Tuebingen</strain>
    </source>
</reference>
<protein>
    <recommendedName>
        <fullName evidence="3">Protein phosphatase 1 regulatory subunit 3C</fullName>
    </recommendedName>
</protein>
<dbReference type="Bgee" id="ENSDARG00000071005">
    <property type="expression patterns" value="Expressed in muscle tissue and 27 other cell types or tissues"/>
</dbReference>
<dbReference type="EMBL" id="BX546481">
    <property type="status" value="NOT_ANNOTATED_CDS"/>
    <property type="molecule type" value="Genomic_DNA"/>
</dbReference>
<dbReference type="KEGG" id="dre:436649"/>
<dbReference type="RefSeq" id="NP_001002376.2">
    <property type="nucleotide sequence ID" value="NM_001002376.2"/>
</dbReference>
<dbReference type="PANTHER" id="PTHR12307">
    <property type="entry name" value="PROTEIN PHOSPHATASE 1 REGULATORY SUBUNIT"/>
    <property type="match status" value="1"/>
</dbReference>
<dbReference type="GO" id="GO:2001069">
    <property type="term" value="F:glycogen binding"/>
    <property type="evidence" value="ECO:0000318"/>
    <property type="project" value="GO_Central"/>
</dbReference>
<reference evidence="7" key="8">
    <citation type="journal article" date="2015" name="Nat. Commun.">
        <title>RFX transcription factors are essential for hearing in mice.</title>
        <authorList>
            <person name="Elkon R."/>
            <person name="Milon B."/>
            <person name="Morrison L."/>
            <person name="Shah M."/>
            <person name="Vijayakumar S."/>
            <person name="Racherla M."/>
            <person name="Leitch C.C."/>
            <person name="Silipino L."/>
            <person name="Hadi S."/>
            <person name="Weiss-Gayet M."/>
            <person name="Barras E."/>
            <person name="Schmid C.D."/>
            <person name="Ait-Lounis A."/>
            <person name="Barnes A."/>
            <person name="Song Y."/>
            <person name="Eisenman D.J."/>
            <person name="Eliyahu E."/>
            <person name="Frolenkov G.I."/>
            <person name="Strome S.E."/>
            <person name="Durand B."/>
            <person name="Zaghloul N.A."/>
            <person name="Jones S.M."/>
            <person name="Reith W."/>
            <person name="Hertzano R."/>
        </authorList>
    </citation>
    <scope>NUCLEOTIDE SEQUENCE</scope>
    <source>
        <strain evidence="7">Tuebingen</strain>
    </source>
</reference>
<dbReference type="GO" id="GO:0005978">
    <property type="term" value="P:glycogen biosynthetic process"/>
    <property type="evidence" value="ECO:0007669"/>
    <property type="project" value="UniProtKB-UniRule"/>
</dbReference>
<organism evidence="5">
    <name type="scientific">Danio rerio</name>
    <name type="common">Zebrafish</name>
    <name type="synonym">Brachydanio rerio</name>
    <dbReference type="NCBI Taxonomy" id="7955"/>
    <lineage>
        <taxon>Eukaryota</taxon>
        <taxon>Metazoa</taxon>
        <taxon>Chordata</taxon>
        <taxon>Craniata</taxon>
        <taxon>Vertebrata</taxon>
        <taxon>Euteleostomi</taxon>
        <taxon>Actinopterygii</taxon>
        <taxon>Neopterygii</taxon>
        <taxon>Teleostei</taxon>
        <taxon>Ostariophysi</taxon>
        <taxon>Cypriniformes</taxon>
        <taxon>Danionidae</taxon>
        <taxon>Danioninae</taxon>
        <taxon>Danio</taxon>
    </lineage>
</organism>
<dbReference type="Ensembl" id="ENSDART00000192726.1">
    <property type="protein sequence ID" value="ENSDARP00000152993.1"/>
    <property type="gene ID" value="ENSDARG00000111817.1"/>
</dbReference>
<reference evidence="5 6" key="7">
    <citation type="journal article" date="2013" name="Nature">
        <title>The zebrafish reference genome sequence and its relationship to the human genome.</title>
        <authorList>
            <consortium name="Genome Reference Consortium Zebrafish"/>
            <person name="Howe K."/>
            <person name="Clark M.D."/>
            <person name="Torroja C.F."/>
            <person name="Torrance J."/>
            <person name="Berthelot C."/>
            <person name="Muffato M."/>
            <person name="Collins J.E."/>
            <person name="Humphray S."/>
            <person name="McLaren K."/>
            <person name="Matthews L."/>
            <person name="McLaren S."/>
            <person name="Sealy I."/>
            <person name="Caccamo M."/>
            <person name="Churcher C."/>
            <person name="Scott C."/>
            <person name="Barrett J.C."/>
            <person name="Koch R."/>
            <person name="Rauch G.J."/>
            <person name="White S."/>
            <person name="Chow W."/>
            <person name="Kilian B."/>
            <person name="Quintais L.T."/>
            <person name="Guerra-Assuncao J.A."/>
            <person name="Zhou Y."/>
            <person name="Gu Y."/>
            <person name="Yen J."/>
            <person name="Vogel J.H."/>
            <person name="Eyre T."/>
            <person name="Redmond S."/>
            <person name="Banerjee R."/>
            <person name="Chi J."/>
            <person name="Fu B."/>
            <person name="Langley E."/>
            <person name="Maguire S.F."/>
            <person name="Laird G.K."/>
            <person name="Lloyd D."/>
            <person name="Kenyon E."/>
            <person name="Donaldson S."/>
            <person name="Sehra H."/>
            <person name="Almeida-King J."/>
            <person name="Loveland J."/>
            <person name="Trevanion S."/>
            <person name="Jones M."/>
            <person name="Quail M."/>
            <person name="Willey D."/>
            <person name="Hunt A."/>
            <person name="Burton J."/>
            <person name="Sims S."/>
            <person name="McLay K."/>
            <person name="Plumb B."/>
            <person name="Davis J."/>
            <person name="Clee C."/>
            <person name="Oliver K."/>
            <person name="Clark R."/>
            <person name="Riddle C."/>
            <person name="Elliot D."/>
            <person name="Eliott D."/>
            <person name="Threadgold G."/>
            <person name="Harden G."/>
            <person name="Ware D."/>
            <person name="Begum S."/>
            <person name="Mortimore B."/>
            <person name="Mortimer B."/>
            <person name="Kerry G."/>
            <person name="Heath P."/>
            <person name="Phillimore B."/>
            <person name="Tracey A."/>
            <person name="Corby N."/>
            <person name="Dunn M."/>
            <person name="Johnson C."/>
            <person name="Wood J."/>
            <person name="Clark S."/>
            <person name="Pelan S."/>
            <person name="Griffiths G."/>
            <person name="Smith M."/>
            <person name="Glithero R."/>
            <person name="Howden P."/>
            <person name="Barker N."/>
            <person name="Lloyd C."/>
            <person name="Stevens C."/>
            <person name="Harley J."/>
            <person name="Holt K."/>
            <person name="Panagiotidis G."/>
            <person name="Lovell J."/>
            <person name="Beasley H."/>
            <person name="Henderson C."/>
            <person name="Gordon D."/>
            <person name="Auger K."/>
            <person name="Wright D."/>
            <person name="Collins J."/>
            <person name="Raisen C."/>
            <person name="Dyer L."/>
            <person name="Leung K."/>
            <person name="Robertson L."/>
            <person name="Ambridge K."/>
            <person name="Leongamornlert D."/>
            <person name="McGuire S."/>
            <person name="Gilderthorp R."/>
            <person name="Griffiths C."/>
            <person name="Manthravadi D."/>
            <person name="Nichol S."/>
            <person name="Barker G."/>
            <person name="Whitehead S."/>
            <person name="Kay M."/>
            <person name="Brown J."/>
            <person name="Murnane C."/>
            <person name="Gray E."/>
            <person name="Humphries M."/>
            <person name="Sycamore N."/>
            <person name="Barker D."/>
            <person name="Saunders D."/>
            <person name="Wallis J."/>
            <person name="Babbage A."/>
            <person name="Hammond S."/>
            <person name="Mashreghi-Mohammadi M."/>
            <person name="Barr L."/>
            <person name="Martin S."/>
            <person name="Wray P."/>
            <person name="Ellington A."/>
            <person name="Matthews N."/>
            <person name="Ellwood M."/>
            <person name="Woodmansey R."/>
            <person name="Clark G."/>
            <person name="Cooper J."/>
            <person name="Cooper J."/>
            <person name="Tromans A."/>
            <person name="Grafham D."/>
            <person name="Skuce C."/>
            <person name="Pandian R."/>
            <person name="Andrews R."/>
            <person name="Harrison E."/>
            <person name="Kimberley A."/>
            <person name="Garnett J."/>
            <person name="Fosker N."/>
            <person name="Hall R."/>
            <person name="Garner P."/>
            <person name="Kelly D."/>
            <person name="Bird C."/>
            <person name="Palmer S."/>
            <person name="Gehring I."/>
            <person name="Berger A."/>
            <person name="Dooley C.M."/>
            <person name="Ersan-Urun Z."/>
            <person name="Eser C."/>
            <person name="Geiger H."/>
            <person name="Geisler M."/>
            <person name="Karotki L."/>
            <person name="Kirn A."/>
            <person name="Konantz J."/>
            <person name="Konantz M."/>
            <person name="Oberlander M."/>
            <person name="Rudolph-Geiger S."/>
            <person name="Teucke M."/>
            <person name="Lanz C."/>
            <person name="Raddatz G."/>
            <person name="Osoegawa K."/>
            <person name="Zhu B."/>
            <person name="Rapp A."/>
            <person name="Widaa S."/>
            <person name="Langford C."/>
            <person name="Yang F."/>
            <person name="Schuster S.C."/>
            <person name="Carter N.P."/>
            <person name="Harrow J."/>
            <person name="Ning Z."/>
            <person name="Herrero J."/>
            <person name="Searle S.M."/>
            <person name="Enright A."/>
            <person name="Geisler R."/>
            <person name="Plasterk R.H."/>
            <person name="Lee C."/>
            <person name="Westerfield M."/>
            <person name="de Jong P.J."/>
            <person name="Zon L.I."/>
            <person name="Postlethwait J.H."/>
            <person name="Nusslein-Volhard C."/>
            <person name="Hubbard T.J."/>
            <person name="Roest Crollius H."/>
            <person name="Rogers J."/>
            <person name="Stemple D.L."/>
        </authorList>
    </citation>
    <scope>NUCLEOTIDE SEQUENCE [LARGE SCALE GENOMIC DNA]</scope>
    <source>
        <strain evidence="5">Tuebingen</strain>
    </source>
</reference>
<dbReference type="EMBL" id="AL929195">
    <property type="status" value="NOT_ANNOTATED_CDS"/>
    <property type="molecule type" value="Genomic_DNA"/>
</dbReference>
<comment type="subunit">
    <text evidence="3">Interacts with PPP1CC catalytic subunit of PP1 and associates with glycogen. Forms complexes with glycogen phosphorylase, glycogen synthase and phosphorylase kinase which is necessary for its regulation of PP1 activity.</text>
</comment>
<evidence type="ECO:0000259" key="4">
    <source>
        <dbReference type="PROSITE" id="PS51159"/>
    </source>
</evidence>
<dbReference type="GeneID" id="436649"/>
<proteinExistence type="predicted"/>
<keyword evidence="2 3" id="KW-0119">Carbohydrate metabolism</keyword>
<dbReference type="InterPro" id="IPR038175">
    <property type="entry name" value="CBM21_dom_sf"/>
</dbReference>
<keyword evidence="1 3" id="KW-0321">Glycogen metabolism</keyword>
<reference evidence="7" key="2">
    <citation type="journal article" date="2009" name="J. Exp. Biol.">
        <title>Embryonic temperature affects muscle fibre recruitment in adult zebrafish: genome-wide changes in gene and microRNA expression associated with the transition from hyperplastic to hypertrophic growth phenotypes.</title>
        <authorList>
            <person name="Johnston I.A."/>
            <person name="Lee H.T."/>
            <person name="Macqueen D.J."/>
            <person name="Paranthaman K."/>
            <person name="Kawashima C."/>
            <person name="Anwar A."/>
            <person name="Kinghorn J.R."/>
            <person name="Dalmay T."/>
        </authorList>
    </citation>
    <scope>NUCLEOTIDE SEQUENCE</scope>
    <source>
        <strain evidence="7">Tuebingen</strain>
    </source>
</reference>
<evidence type="ECO:0000256" key="3">
    <source>
        <dbReference type="PIRNR" id="PIRNR038207"/>
    </source>
</evidence>
<accession>A0A8M2B4W3</accession>
<dbReference type="STRING" id="7955.ENSDARP00000108067"/>
<evidence type="ECO:0000256" key="2">
    <source>
        <dbReference type="ARBA" id="ARBA00023277"/>
    </source>
</evidence>
<dbReference type="GeneTree" id="ENSGT00940000155648"/>
<dbReference type="GO" id="GO:0000164">
    <property type="term" value="C:protein phosphatase type 1 complex"/>
    <property type="evidence" value="ECO:0000318"/>
    <property type="project" value="GO_Central"/>
</dbReference>
<sequence>MSSTRVLHILSPPMPGPVMPVDVAVQLYITHSPPLRNFLSSYEDYRTRNLVSNCCKPLRPCLSSRAQLEHSCRSWQNPKSKTKKKVVFADSKGMSLTAVHVFSTFDNKETATSELQFDLEDLEELKNTLHINSVQSRILDFLQPAADYLDFRSHLLKNLVCLENCTLQERALTGTIKVRNLAYEKSVHVRITFDSWKSFEDIECTFMNNVYGCQDTDTFSFAIELPGYVPPQNKVEFCISFRTGEQIYWDNNDGRNYGLISTSWQQNNKLNSSTQTKKSDEFRKKSSKKTQEKGVFKCKSSLQSNGIFPNWQSWGQIAATGPYW</sequence>
<reference evidence="7" key="9">
    <citation type="journal article" date="2016" name="BMC Genomics">
        <title>Gene evolution and gene expression after whole genome duplication in fish: the PhyloFish database.</title>
        <authorList>
            <person name="Pasquier J."/>
            <person name="Cabau C."/>
            <person name="Nguyen T."/>
            <person name="Jouanno E."/>
            <person name="Severac D."/>
            <person name="Braasch I."/>
            <person name="Journot L."/>
            <person name="Pontarotti P."/>
            <person name="Klopp C."/>
            <person name="Postlethwait J.H."/>
            <person name="Guiguen Y."/>
            <person name="Bobe J."/>
        </authorList>
    </citation>
    <scope>NUCLEOTIDE SEQUENCE</scope>
    <source>
        <strain evidence="7">Tuebingen</strain>
    </source>
</reference>
<dbReference type="RefSeq" id="XP_005158565.1">
    <property type="nucleotide sequence ID" value="XM_005158508.4"/>
</dbReference>
<reference evidence="7" key="13">
    <citation type="submission" date="2025-04" db="UniProtKB">
        <authorList>
            <consortium name="RefSeq"/>
        </authorList>
    </citation>
    <scope>IDENTIFICATION</scope>
    <source>
        <strain evidence="7 8">Tuebingen</strain>
    </source>
</reference>
<dbReference type="Ensembl" id="ENSDART00000128073.3">
    <property type="protein sequence ID" value="ENSDARP00000108067.2"/>
    <property type="gene ID" value="ENSDARG00000071005.5"/>
</dbReference>
<dbReference type="PaxDb" id="7955-ENSDARP00000108067"/>
<dbReference type="FunFam" id="2.60.40.2440:FF:000001">
    <property type="entry name" value="Protein phosphatase 1 regulatory subunit 3C"/>
    <property type="match status" value="1"/>
</dbReference>